<feature type="region of interest" description="Disordered" evidence="6">
    <location>
        <begin position="55"/>
        <end position="81"/>
    </location>
</feature>
<dbReference type="HOGENOM" id="CLU_006524_5_0_1"/>
<evidence type="ECO:0000256" key="3">
    <source>
        <dbReference type="ARBA" id="ARBA00023125"/>
    </source>
</evidence>
<dbReference type="GO" id="GO:0008270">
    <property type="term" value="F:zinc ion binding"/>
    <property type="evidence" value="ECO:0007669"/>
    <property type="project" value="InterPro"/>
</dbReference>
<dbReference type="InterPro" id="IPR036864">
    <property type="entry name" value="Zn2-C6_fun-type_DNA-bd_sf"/>
</dbReference>
<dbReference type="PROSITE" id="PS00463">
    <property type="entry name" value="ZN2_CY6_FUNGAL_1"/>
    <property type="match status" value="1"/>
</dbReference>
<evidence type="ECO:0000256" key="6">
    <source>
        <dbReference type="SAM" id="MobiDB-lite"/>
    </source>
</evidence>
<keyword evidence="5" id="KW-0539">Nucleus</keyword>
<dbReference type="SUPFAM" id="SSF57701">
    <property type="entry name" value="Zn2/Cys6 DNA-binding domain"/>
    <property type="match status" value="1"/>
</dbReference>
<dbReference type="InterPro" id="IPR051089">
    <property type="entry name" value="prtT"/>
</dbReference>
<evidence type="ECO:0000313" key="9">
    <source>
        <dbReference type="Proteomes" id="UP000030106"/>
    </source>
</evidence>
<keyword evidence="3" id="KW-0238">DNA-binding</keyword>
<comment type="subcellular location">
    <subcellularLocation>
        <location evidence="1">Nucleus</location>
    </subcellularLocation>
</comment>
<dbReference type="PANTHER" id="PTHR31845">
    <property type="entry name" value="FINGER DOMAIN PROTEIN, PUTATIVE-RELATED"/>
    <property type="match status" value="1"/>
</dbReference>
<dbReference type="OrthoDB" id="5424793at2759"/>
<keyword evidence="2" id="KW-0805">Transcription regulation</keyword>
<comment type="caution">
    <text evidence="8">The sequence shown here is derived from an EMBL/GenBank/DDBJ whole genome shotgun (WGS) entry which is preliminary data.</text>
</comment>
<dbReference type="GO" id="GO:0005634">
    <property type="term" value="C:nucleus"/>
    <property type="evidence" value="ECO:0007669"/>
    <property type="project" value="UniProtKB-SubCell"/>
</dbReference>
<gene>
    <name evidence="8" type="ORF">BBAD15_g11472</name>
</gene>
<keyword evidence="4" id="KW-0804">Transcription</keyword>
<dbReference type="STRING" id="1245745.A0A0A2VR72"/>
<reference evidence="8 9" key="1">
    <citation type="submission" date="2012-10" db="EMBL/GenBank/DDBJ databases">
        <title>Genome sequencing and analysis of entomopathogenic fungi Beauveria bassiana D1-5.</title>
        <authorList>
            <person name="Li Q."/>
            <person name="Wang L."/>
            <person name="Zhang Z."/>
            <person name="Wang Q."/>
            <person name="Ren J."/>
            <person name="Wang M."/>
            <person name="Xu W."/>
            <person name="Wang J."/>
            <person name="Lu Y."/>
            <person name="Du Q."/>
            <person name="Sun Z."/>
        </authorList>
    </citation>
    <scope>NUCLEOTIDE SEQUENCE [LARGE SCALE GENOMIC DNA]</scope>
    <source>
        <strain evidence="8 9">D1-5</strain>
    </source>
</reference>
<accession>A0A0A2VR72</accession>
<evidence type="ECO:0000256" key="2">
    <source>
        <dbReference type="ARBA" id="ARBA00023015"/>
    </source>
</evidence>
<dbReference type="CDD" id="cd00067">
    <property type="entry name" value="GAL4"/>
    <property type="match status" value="1"/>
</dbReference>
<dbReference type="InterPro" id="IPR001138">
    <property type="entry name" value="Zn2Cys6_DnaBD"/>
</dbReference>
<dbReference type="PROSITE" id="PS50048">
    <property type="entry name" value="ZN2_CY6_FUNGAL_2"/>
    <property type="match status" value="1"/>
</dbReference>
<dbReference type="EMBL" id="ANFO01001245">
    <property type="protein sequence ID" value="KGQ03309.1"/>
    <property type="molecule type" value="Genomic_DNA"/>
</dbReference>
<evidence type="ECO:0000256" key="4">
    <source>
        <dbReference type="ARBA" id="ARBA00023163"/>
    </source>
</evidence>
<dbReference type="AlphaFoldDB" id="A0A0A2VR72"/>
<proteinExistence type="predicted"/>
<dbReference type="eggNOG" id="ENOG502SNUJ">
    <property type="taxonomic scope" value="Eukaryota"/>
</dbReference>
<evidence type="ECO:0000259" key="7">
    <source>
        <dbReference type="PROSITE" id="PS50048"/>
    </source>
</evidence>
<dbReference type="Gene3D" id="4.10.240.10">
    <property type="entry name" value="Zn(2)-C6 fungal-type DNA-binding domain"/>
    <property type="match status" value="1"/>
</dbReference>
<dbReference type="GO" id="GO:0000981">
    <property type="term" value="F:DNA-binding transcription factor activity, RNA polymerase II-specific"/>
    <property type="evidence" value="ECO:0007669"/>
    <property type="project" value="InterPro"/>
</dbReference>
<feature type="region of interest" description="Disordered" evidence="6">
    <location>
        <begin position="113"/>
        <end position="134"/>
    </location>
</feature>
<evidence type="ECO:0000256" key="5">
    <source>
        <dbReference type="ARBA" id="ARBA00023242"/>
    </source>
</evidence>
<dbReference type="PANTHER" id="PTHR31845:SF10">
    <property type="entry name" value="ZN(II)2CYS6 TRANSCRIPTION FACTOR (EUROFUNG)"/>
    <property type="match status" value="1"/>
</dbReference>
<evidence type="ECO:0000256" key="1">
    <source>
        <dbReference type="ARBA" id="ARBA00004123"/>
    </source>
</evidence>
<feature type="domain" description="Zn(2)-C6 fungal-type" evidence="7">
    <location>
        <begin position="20"/>
        <end position="52"/>
    </location>
</feature>
<dbReference type="GO" id="GO:0000976">
    <property type="term" value="F:transcription cis-regulatory region binding"/>
    <property type="evidence" value="ECO:0007669"/>
    <property type="project" value="TreeGrafter"/>
</dbReference>
<sequence length="642" mass="70827">MPMDRIADSHKRAGKRNATACEYCRAAKAKCQPSEQPGVCQKCFVARRECIARTKARPRRARPSSTVAEAESASRPAEQPTNFTIETFVPTRLHGDDEYERLRDIHTQAFANALDDESTVQETPSLSRSVATPSAASSTSRAAADIWRKPQFNTASAQELLDLFSRIVRNLPFIRLSNDCTIPQLAATQPFVLLAILTVTSGSGSVQKHSLYDDEFLKILGLRYVSGRDGSLELLRGLLIYCAWYPFHLKPKNSQLARCMRMASDIVHDLNLDEDFLSSRPWEERVRTDDLDKIRTYLAFVYLVSTYIVVWKGDRFVSTRQPPWTAAAIDILEQYAENDDDRKLAILARVSSLFSEAARAVSGKDGMPTRDSQLILLGLSQQYQLLQDSLSVRCPIILNDAAVRMQIMYLEIYLDVGSLLALPVAKTALSARNARFAPPMTRMNSSVRKLRAFLDLVAALDDAAMLAFTVNDWTRLIIVLTLAFRLSFPVALSPAFDWLSAREEIQLGQFLSRASRGSIASADSNSILAANRVILGVLESKYSQRRSSQADGSYSATQPSRSAGCPMMGGGGGVTIAQWDMGLDEAHALSTDPDMPDMIPMLQGMWATGGLRWQDVDKIPWDSFGDAMDGGGSGAAGSWPAQ</sequence>
<dbReference type="Proteomes" id="UP000030106">
    <property type="component" value="Unassembled WGS sequence"/>
</dbReference>
<organism evidence="8 9">
    <name type="scientific">Beauveria bassiana D1-5</name>
    <dbReference type="NCBI Taxonomy" id="1245745"/>
    <lineage>
        <taxon>Eukaryota</taxon>
        <taxon>Fungi</taxon>
        <taxon>Dikarya</taxon>
        <taxon>Ascomycota</taxon>
        <taxon>Pezizomycotina</taxon>
        <taxon>Sordariomycetes</taxon>
        <taxon>Hypocreomycetidae</taxon>
        <taxon>Hypocreales</taxon>
        <taxon>Cordycipitaceae</taxon>
        <taxon>Beauveria</taxon>
    </lineage>
</organism>
<protein>
    <recommendedName>
        <fullName evidence="7">Zn(2)-C6 fungal-type domain-containing protein</fullName>
    </recommendedName>
</protein>
<evidence type="ECO:0000313" key="8">
    <source>
        <dbReference type="EMBL" id="KGQ03309.1"/>
    </source>
</evidence>
<name>A0A0A2VR72_BEABA</name>